<dbReference type="Proteomes" id="UP000001918">
    <property type="component" value="Chromosome"/>
</dbReference>
<protein>
    <submittedName>
        <fullName evidence="2">Uncharacterized protein</fullName>
    </submittedName>
</protein>
<evidence type="ECO:0000256" key="1">
    <source>
        <dbReference type="SAM" id="MobiDB-lite"/>
    </source>
</evidence>
<evidence type="ECO:0000313" key="2">
    <source>
        <dbReference type="EMBL" id="ACY97494.1"/>
    </source>
</evidence>
<dbReference type="HOGENOM" id="CLU_1204315_0_0_11"/>
<accession>D1ADN4</accession>
<keyword evidence="3" id="KW-1185">Reference proteome</keyword>
<gene>
    <name evidence="2" type="ordered locus">Tcur_1925</name>
</gene>
<dbReference type="AlphaFoldDB" id="D1ADN4"/>
<evidence type="ECO:0000313" key="3">
    <source>
        <dbReference type="Proteomes" id="UP000001918"/>
    </source>
</evidence>
<dbReference type="EMBL" id="CP001738">
    <property type="protein sequence ID" value="ACY97494.1"/>
    <property type="molecule type" value="Genomic_DNA"/>
</dbReference>
<name>D1ADN4_THECD</name>
<proteinExistence type="predicted"/>
<reference evidence="2" key="1">
    <citation type="journal article" date="2011" name="Stand. Genomic Sci.">
        <title>Complete genome sequence of Thermomonospora curvata type strain (B9).</title>
        <authorList>
            <person name="Chertkov O."/>
            <person name="Sikorski J."/>
            <person name="Nolan M."/>
            <person name="Lapidus A."/>
            <person name="Lucas S."/>
            <person name="Del Rio T.G."/>
            <person name="Tice H."/>
            <person name="Cheng J.F."/>
            <person name="Goodwin L."/>
            <person name="Pitluck S."/>
            <person name="Liolios K."/>
            <person name="Ivanova N."/>
            <person name="Mavromatis K."/>
            <person name="Mikhailova N."/>
            <person name="Ovchinnikova G."/>
            <person name="Pati A."/>
            <person name="Chen A."/>
            <person name="Palaniappan K."/>
            <person name="Djao O.D."/>
            <person name="Land M."/>
            <person name="Hauser L."/>
            <person name="Chang Y.J."/>
            <person name="Jeffries C.D."/>
            <person name="Brettin T."/>
            <person name="Han C."/>
            <person name="Detter J.C."/>
            <person name="Rohde M."/>
            <person name="Goker M."/>
            <person name="Woyke T."/>
            <person name="Bristow J."/>
            <person name="Eisen J.A."/>
            <person name="Markowitz V."/>
            <person name="Hugenholtz P."/>
            <person name="Klenk H.P."/>
            <person name="Kyrpides N.C."/>
        </authorList>
    </citation>
    <scope>NUCLEOTIDE SEQUENCE [LARGE SCALE GENOMIC DNA]</scope>
    <source>
        <strain evidence="2">DSM 43183</strain>
    </source>
</reference>
<dbReference type="STRING" id="471852.Tcur_1925"/>
<sequence>MGGSSIRMWPFVIVQTWPVLVPDVLLTGAGKDARGERLLVRTATPGLEVTSEPLIRELHLPGGEGPMTVVFRYVPIAGRDVGRSEEWVRDEATRRMHMIEGVMIDGTGDDLPGDVAGVLQIRRREVLDAVRGYLDAPVRPPAIRTSAPAPLPGVLVAARPRPAEPPKEVPTGPARPPGLSRPPSKTPAAAGASGRPQAGRRLLAWPVLRLLGCGAALGIAVWEIIRAIVS</sequence>
<feature type="region of interest" description="Disordered" evidence="1">
    <location>
        <begin position="157"/>
        <end position="195"/>
    </location>
</feature>
<organism evidence="2 3">
    <name type="scientific">Thermomonospora curvata (strain ATCC 19995 / DSM 43183 / JCM 3096 / KCTC 9072 / NBRC 15933 / NCIMB 10081 / Henssen B9)</name>
    <dbReference type="NCBI Taxonomy" id="471852"/>
    <lineage>
        <taxon>Bacteria</taxon>
        <taxon>Bacillati</taxon>
        <taxon>Actinomycetota</taxon>
        <taxon>Actinomycetes</taxon>
        <taxon>Streptosporangiales</taxon>
        <taxon>Thermomonosporaceae</taxon>
        <taxon>Thermomonospora</taxon>
    </lineage>
</organism>
<dbReference type="KEGG" id="tcu:Tcur_1925"/>